<dbReference type="Proteomes" id="UP000298246">
    <property type="component" value="Unassembled WGS sequence"/>
</dbReference>
<protein>
    <recommendedName>
        <fullName evidence="3">Butirosin biosynthesis protein H N-terminal domain-containing protein</fullName>
    </recommendedName>
</protein>
<dbReference type="AlphaFoldDB" id="A0A4Y8Q575"/>
<evidence type="ECO:0000313" key="1">
    <source>
        <dbReference type="EMBL" id="TFE89248.1"/>
    </source>
</evidence>
<dbReference type="RefSeq" id="WP_134751246.1">
    <property type="nucleotide sequence ID" value="NZ_MYFO02000005.1"/>
</dbReference>
<evidence type="ECO:0008006" key="3">
    <source>
        <dbReference type="Google" id="ProtNLM"/>
    </source>
</evidence>
<dbReference type="OrthoDB" id="2615805at2"/>
<evidence type="ECO:0000313" key="2">
    <source>
        <dbReference type="Proteomes" id="UP000298246"/>
    </source>
</evidence>
<reference evidence="1 2" key="1">
    <citation type="submission" date="2017-03" db="EMBL/GenBank/DDBJ databases">
        <title>Isolation of Levoglucosan Utilizing Bacteria.</title>
        <authorList>
            <person name="Arya A.S."/>
        </authorList>
    </citation>
    <scope>NUCLEOTIDE SEQUENCE [LARGE SCALE GENOMIC DNA]</scope>
    <source>
        <strain evidence="1 2">MEC069</strain>
    </source>
</reference>
<proteinExistence type="predicted"/>
<organism evidence="1 2">
    <name type="scientific">Paenibacillus athensensis</name>
    <dbReference type="NCBI Taxonomy" id="1967502"/>
    <lineage>
        <taxon>Bacteria</taxon>
        <taxon>Bacillati</taxon>
        <taxon>Bacillota</taxon>
        <taxon>Bacilli</taxon>
        <taxon>Bacillales</taxon>
        <taxon>Paenibacillaceae</taxon>
        <taxon>Paenibacillus</taxon>
    </lineage>
</organism>
<accession>A0A4Y8Q575</accession>
<sequence length="336" mass="37977">MSKETLKPAFNCVLASVYNTLADVHGLRFAPEAVFMAPNYFELGHFDGKLVGLHPEGAARQFLTRIGTDMAFPAMDGREGAVAFAKRFVREQGVLPAAINLRYSVLDPTNFDNDYWNFQLIVDWAEDRFVMYDQYHGELYKVEDSYLGQMIDTAFNYRQQGRFTPFLVIPVADPQEAQAALDRDHLPALALAAIRAYDPQISLRVGRAFAARMQELYLEPAPGMNLHDEIYKIMGHQILITKSRQQFAEWAGQAGLKPDALEALQSLVARWDLVNMMVPMTVGRRSAAEYERLLEEYEKLISLEATVLEQVGAELEIRLAEQAQQHSEPQPAPHGR</sequence>
<keyword evidence="2" id="KW-1185">Reference proteome</keyword>
<dbReference type="EMBL" id="MYFO01000007">
    <property type="protein sequence ID" value="TFE89248.1"/>
    <property type="molecule type" value="Genomic_DNA"/>
</dbReference>
<name>A0A4Y8Q575_9BACL</name>
<comment type="caution">
    <text evidence="1">The sequence shown here is derived from an EMBL/GenBank/DDBJ whole genome shotgun (WGS) entry which is preliminary data.</text>
</comment>
<gene>
    <name evidence="1" type="ORF">B5M42_07225</name>
</gene>